<reference evidence="1" key="1">
    <citation type="journal article" date="2022" name="Plant J.">
        <title>Strategies of tolerance reflected in two North American maple genomes.</title>
        <authorList>
            <person name="McEvoy S.L."/>
            <person name="Sezen U.U."/>
            <person name="Trouern-Trend A."/>
            <person name="McMahon S.M."/>
            <person name="Schaberg P.G."/>
            <person name="Yang J."/>
            <person name="Wegrzyn J.L."/>
            <person name="Swenson N.G."/>
        </authorList>
    </citation>
    <scope>NUCLEOTIDE SEQUENCE</scope>
    <source>
        <strain evidence="1">91603</strain>
    </source>
</reference>
<protein>
    <submittedName>
        <fullName evidence="1">Uncharacterized protein</fullName>
    </submittedName>
</protein>
<dbReference type="EMBL" id="JAJSOW010000004">
    <property type="protein sequence ID" value="KAI9192696.1"/>
    <property type="molecule type" value="Genomic_DNA"/>
</dbReference>
<gene>
    <name evidence="1" type="ORF">LWI28_026668</name>
</gene>
<name>A0AAD5JHU2_ACENE</name>
<sequence length="136" mass="15303">MEWVELSLSELRTLLNGASWVLIVAKEEEEEEEEEVVCGCRSFYRRDEGDSGALGINQWYSLFPSRGLRRPGHKRACIKDAGLELEAEGDPSDEGGEEDVNVKMLSQMLEVLKVTRAEQANVHAARSEEIKLITHT</sequence>
<reference evidence="1" key="2">
    <citation type="submission" date="2023-02" db="EMBL/GenBank/DDBJ databases">
        <authorList>
            <person name="Swenson N.G."/>
            <person name="Wegrzyn J.L."/>
            <person name="Mcevoy S.L."/>
        </authorList>
    </citation>
    <scope>NUCLEOTIDE SEQUENCE</scope>
    <source>
        <strain evidence="1">91603</strain>
        <tissue evidence="1">Leaf</tissue>
    </source>
</reference>
<dbReference type="AlphaFoldDB" id="A0AAD5JHU2"/>
<evidence type="ECO:0000313" key="2">
    <source>
        <dbReference type="Proteomes" id="UP001064489"/>
    </source>
</evidence>
<accession>A0AAD5JHU2</accession>
<organism evidence="1 2">
    <name type="scientific">Acer negundo</name>
    <name type="common">Box elder</name>
    <dbReference type="NCBI Taxonomy" id="4023"/>
    <lineage>
        <taxon>Eukaryota</taxon>
        <taxon>Viridiplantae</taxon>
        <taxon>Streptophyta</taxon>
        <taxon>Embryophyta</taxon>
        <taxon>Tracheophyta</taxon>
        <taxon>Spermatophyta</taxon>
        <taxon>Magnoliopsida</taxon>
        <taxon>eudicotyledons</taxon>
        <taxon>Gunneridae</taxon>
        <taxon>Pentapetalae</taxon>
        <taxon>rosids</taxon>
        <taxon>malvids</taxon>
        <taxon>Sapindales</taxon>
        <taxon>Sapindaceae</taxon>
        <taxon>Hippocastanoideae</taxon>
        <taxon>Acereae</taxon>
        <taxon>Acer</taxon>
    </lineage>
</organism>
<keyword evidence="2" id="KW-1185">Reference proteome</keyword>
<comment type="caution">
    <text evidence="1">The sequence shown here is derived from an EMBL/GenBank/DDBJ whole genome shotgun (WGS) entry which is preliminary data.</text>
</comment>
<dbReference type="Proteomes" id="UP001064489">
    <property type="component" value="Chromosome 6"/>
</dbReference>
<evidence type="ECO:0000313" key="1">
    <source>
        <dbReference type="EMBL" id="KAI9192696.1"/>
    </source>
</evidence>
<proteinExistence type="predicted"/>